<reference evidence="2" key="1">
    <citation type="submission" date="2017-02" db="UniProtKB">
        <authorList>
            <consortium name="WormBaseParasite"/>
        </authorList>
    </citation>
    <scope>IDENTIFICATION</scope>
</reference>
<name>A0A0M3I1U2_ASCLU</name>
<keyword evidence="1" id="KW-1185">Reference proteome</keyword>
<evidence type="ECO:0000313" key="2">
    <source>
        <dbReference type="WBParaSite" id="ALUE_0001032601-mRNA-1"/>
    </source>
</evidence>
<dbReference type="AlphaFoldDB" id="A0A0M3I1U2"/>
<evidence type="ECO:0000313" key="1">
    <source>
        <dbReference type="Proteomes" id="UP000036681"/>
    </source>
</evidence>
<proteinExistence type="predicted"/>
<sequence length="49" mass="5542">MNDHPELYSAITAIPVNHGYLYSFLDYDNSRGYDRSMIVGSSKKGLVVF</sequence>
<accession>A0A0M3I1U2</accession>
<dbReference type="WBParaSite" id="ALUE_0001032601-mRNA-1">
    <property type="protein sequence ID" value="ALUE_0001032601-mRNA-1"/>
    <property type="gene ID" value="ALUE_0001032601"/>
</dbReference>
<dbReference type="Proteomes" id="UP000036681">
    <property type="component" value="Unplaced"/>
</dbReference>
<organism evidence="1 2">
    <name type="scientific">Ascaris lumbricoides</name>
    <name type="common">Giant roundworm</name>
    <dbReference type="NCBI Taxonomy" id="6252"/>
    <lineage>
        <taxon>Eukaryota</taxon>
        <taxon>Metazoa</taxon>
        <taxon>Ecdysozoa</taxon>
        <taxon>Nematoda</taxon>
        <taxon>Chromadorea</taxon>
        <taxon>Rhabditida</taxon>
        <taxon>Spirurina</taxon>
        <taxon>Ascaridomorpha</taxon>
        <taxon>Ascaridoidea</taxon>
        <taxon>Ascarididae</taxon>
        <taxon>Ascaris</taxon>
    </lineage>
</organism>
<protein>
    <submittedName>
        <fullName evidence="2">Sema domain-containing protein</fullName>
    </submittedName>
</protein>